<name>A0A914EBH7_9BILA</name>
<keyword evidence="9" id="KW-0325">Glycoprotein</keyword>
<dbReference type="GO" id="GO:0004725">
    <property type="term" value="F:protein tyrosine phosphatase activity"/>
    <property type="evidence" value="ECO:0007669"/>
    <property type="project" value="UniProtKB-EC"/>
</dbReference>
<dbReference type="GO" id="GO:0045202">
    <property type="term" value="C:synapse"/>
    <property type="evidence" value="ECO:0007669"/>
    <property type="project" value="UniProtKB-ARBA"/>
</dbReference>
<dbReference type="PROSITE" id="PS50055">
    <property type="entry name" value="TYR_PHOSPHATASE_PTP"/>
    <property type="match status" value="1"/>
</dbReference>
<dbReference type="InterPro" id="IPR003595">
    <property type="entry name" value="Tyr_Pase_cat"/>
</dbReference>
<keyword evidence="7 11" id="KW-1133">Transmembrane helix</keyword>
<dbReference type="InterPro" id="IPR016130">
    <property type="entry name" value="Tyr_Pase_AS"/>
</dbReference>
<evidence type="ECO:0000256" key="3">
    <source>
        <dbReference type="ARBA" id="ARBA00022692"/>
    </source>
</evidence>
<dbReference type="SMART" id="SM00060">
    <property type="entry name" value="FN3"/>
    <property type="match status" value="4"/>
</dbReference>
<dbReference type="InterPro" id="IPR036116">
    <property type="entry name" value="FN3_sf"/>
</dbReference>
<reference evidence="16" key="1">
    <citation type="submission" date="2022-11" db="UniProtKB">
        <authorList>
            <consortium name="WormBaseParasite"/>
        </authorList>
    </citation>
    <scope>IDENTIFICATION</scope>
</reference>
<accession>A0A914EBH7</accession>
<evidence type="ECO:0000256" key="11">
    <source>
        <dbReference type="SAM" id="Phobius"/>
    </source>
</evidence>
<evidence type="ECO:0000256" key="2">
    <source>
        <dbReference type="ARBA" id="ARBA00013064"/>
    </source>
</evidence>
<comment type="subcellular location">
    <subcellularLocation>
        <location evidence="1">Membrane</location>
        <topology evidence="1">Single-pass membrane protein</topology>
    </subcellularLocation>
</comment>
<protein>
    <recommendedName>
        <fullName evidence="2">protein-tyrosine-phosphatase</fullName>
        <ecNumber evidence="2">3.1.3.48</ecNumber>
    </recommendedName>
</protein>
<dbReference type="PROSITE" id="PS50056">
    <property type="entry name" value="TYR_PHOSPHATASE_2"/>
    <property type="match status" value="1"/>
</dbReference>
<evidence type="ECO:0000256" key="10">
    <source>
        <dbReference type="ARBA" id="ARBA00051722"/>
    </source>
</evidence>
<dbReference type="Pfam" id="PF00102">
    <property type="entry name" value="Y_phosphatase"/>
    <property type="match status" value="1"/>
</dbReference>
<dbReference type="PANTHER" id="PTHR46957:SF3">
    <property type="entry name" value="CYTOKINE RECEPTOR"/>
    <property type="match status" value="1"/>
</dbReference>
<dbReference type="PROSITE" id="PS50853">
    <property type="entry name" value="FN3"/>
    <property type="match status" value="4"/>
</dbReference>
<feature type="domain" description="Fibronectin type-III" evidence="14">
    <location>
        <begin position="96"/>
        <end position="191"/>
    </location>
</feature>
<organism evidence="15 16">
    <name type="scientific">Acrobeloides nanus</name>
    <dbReference type="NCBI Taxonomy" id="290746"/>
    <lineage>
        <taxon>Eukaryota</taxon>
        <taxon>Metazoa</taxon>
        <taxon>Ecdysozoa</taxon>
        <taxon>Nematoda</taxon>
        <taxon>Chromadorea</taxon>
        <taxon>Rhabditida</taxon>
        <taxon>Tylenchina</taxon>
        <taxon>Cephalobomorpha</taxon>
        <taxon>Cephaloboidea</taxon>
        <taxon>Cephalobidae</taxon>
        <taxon>Acrobeloides</taxon>
    </lineage>
</organism>
<dbReference type="InterPro" id="IPR003961">
    <property type="entry name" value="FN3_dom"/>
</dbReference>
<evidence type="ECO:0000259" key="14">
    <source>
        <dbReference type="PROSITE" id="PS50853"/>
    </source>
</evidence>
<feature type="domain" description="Fibronectin type-III" evidence="14">
    <location>
        <begin position="290"/>
        <end position="389"/>
    </location>
</feature>
<evidence type="ECO:0000256" key="4">
    <source>
        <dbReference type="ARBA" id="ARBA00022729"/>
    </source>
</evidence>
<dbReference type="PANTHER" id="PTHR46957">
    <property type="entry name" value="CYTOKINE RECEPTOR"/>
    <property type="match status" value="1"/>
</dbReference>
<evidence type="ECO:0000256" key="1">
    <source>
        <dbReference type="ARBA" id="ARBA00004167"/>
    </source>
</evidence>
<sequence>MAPDFENPQLVRRLDWFHDDSLVASYQQDVVTDVSRQWWVNGRRYELLKPFYMLKISPVLPIDSGVYKCRLETDPLFALAISTSTITVVVMVKPPAPSKPQISAYSDTSVTLSWSQTAGAAHKPIRKYSILIKPENTDAGGYRVVSTRANLTTATITQLKPHTLYTFSVSGENSVGASDFGPEVQFRTIGEAPKSPPVIESLKNSTPGCVDVAWQAPPTSNGKIDGYRIMVHRLSTGAMREWYLTGNRQALCSLAHYADFRLSIEADNGYGFSPSASTIFRTDQSVPEVPPEWIEARTLTADKILLRWYEPAIANGNIVAYQLYYKERKSKRPSTFIRLSVQPGETHKNFAYNASKLAPNMEYEFQISASTIKGESKRSPPIYATTDFAVPLAPRIMNISFDCEKSVSISWVSPSEPVDFFQILLESDSAFTFNTTEKQIEFEDLPLHQRFSVRISAVIRSLLDNETLLESPFSKSEVFMLAEKCTLQSSICSSFNRNCVPMTTFSMEPSRSASFAFFLIALFVMVVLALFVFWLFKQRCFMVKQYLKKSEKKSFKNMEQVSLVYEGSEATSGETITVGNFDKYYEELTANNNQLFKQQFEEIEADTSEIVEESDEVFEENRLKNRYLNIAPVESTRIRLHSSGNSDYINANYIDSCDEKNAYIATQAPLPHTFGDFWAMVWQEKCNVIVVITNLVERGRRKCDQYWPASSKTVLTFGNLHVGLDTERPNAYFVHRILTLKSSKCLLPERIIHQVHFTSWPDHGVPNTVFPLLSFMNYVSEIQSTGPIVVHCSAGVGRSGSYILIDSMRRHLLQCDRINVQAHLKHIRRQRAKLVQTLEQYIFCHDVMRQLIRHGISRQPVINFVNYVDFLFNQKVPDGRTRLQMQYEDVCKCPHKPSCEIPHGYVVLPGYHRTDEFIVGNWPNECSELWDAVWEHNCQTILLVGADVEMGDYFRAHEASTSSPTTVTGMTIERHEGNVLLRNNEDELCIRIIRVRPASLDLDIWGEIERIQEEMLQYHKCQTMLLDPANTSIPYILCALQSAACQMEQERNVDVLQCLASYRFLQCGCWSSQSNIEYIYEKVLELTNLQKS</sequence>
<dbReference type="InterPro" id="IPR036179">
    <property type="entry name" value="Ig-like_dom_sf"/>
</dbReference>
<dbReference type="WBParaSite" id="ACRNAN_scaffold707.g17809.t1">
    <property type="protein sequence ID" value="ACRNAN_scaffold707.g17809.t1"/>
    <property type="gene ID" value="ACRNAN_scaffold707.g17809"/>
</dbReference>
<keyword evidence="6" id="KW-0904">Protein phosphatase</keyword>
<dbReference type="SMART" id="SM00194">
    <property type="entry name" value="PTPc"/>
    <property type="match status" value="1"/>
</dbReference>
<keyword evidence="15" id="KW-1185">Reference proteome</keyword>
<dbReference type="CDD" id="cd00063">
    <property type="entry name" value="FN3"/>
    <property type="match status" value="3"/>
</dbReference>
<dbReference type="GO" id="GO:0016020">
    <property type="term" value="C:membrane"/>
    <property type="evidence" value="ECO:0007669"/>
    <property type="project" value="UniProtKB-SubCell"/>
</dbReference>
<keyword evidence="5" id="KW-0378">Hydrolase</keyword>
<dbReference type="Gene3D" id="3.90.190.10">
    <property type="entry name" value="Protein tyrosine phosphatase superfamily"/>
    <property type="match status" value="2"/>
</dbReference>
<evidence type="ECO:0000256" key="6">
    <source>
        <dbReference type="ARBA" id="ARBA00022912"/>
    </source>
</evidence>
<dbReference type="InterPro" id="IPR013783">
    <property type="entry name" value="Ig-like_fold"/>
</dbReference>
<dbReference type="SUPFAM" id="SSF49265">
    <property type="entry name" value="Fibronectin type III"/>
    <property type="match status" value="2"/>
</dbReference>
<evidence type="ECO:0000313" key="16">
    <source>
        <dbReference type="WBParaSite" id="ACRNAN_scaffold707.g17809.t1"/>
    </source>
</evidence>
<keyword evidence="4" id="KW-0732">Signal</keyword>
<feature type="transmembrane region" description="Helical" evidence="11">
    <location>
        <begin position="515"/>
        <end position="536"/>
    </location>
</feature>
<keyword evidence="3 11" id="KW-0812">Transmembrane</keyword>
<feature type="domain" description="Fibronectin type-III" evidence="14">
    <location>
        <begin position="196"/>
        <end position="285"/>
    </location>
</feature>
<dbReference type="Pfam" id="PF00041">
    <property type="entry name" value="fn3"/>
    <property type="match status" value="2"/>
</dbReference>
<feature type="domain" description="Tyrosine specific protein phosphatases" evidence="13">
    <location>
        <begin position="773"/>
        <end position="842"/>
    </location>
</feature>
<feature type="domain" description="Fibronectin type-III" evidence="14">
    <location>
        <begin position="390"/>
        <end position="484"/>
    </location>
</feature>
<dbReference type="PROSITE" id="PS00383">
    <property type="entry name" value="TYR_PHOSPHATASE_1"/>
    <property type="match status" value="1"/>
</dbReference>
<dbReference type="InterPro" id="IPR050713">
    <property type="entry name" value="RTP_Phos/Ushers"/>
</dbReference>
<dbReference type="SMART" id="SM00404">
    <property type="entry name" value="PTPc_motif"/>
    <property type="match status" value="1"/>
</dbReference>
<feature type="domain" description="Tyrosine-protein phosphatase" evidence="12">
    <location>
        <begin position="596"/>
        <end position="851"/>
    </location>
</feature>
<keyword evidence="8 11" id="KW-0472">Membrane</keyword>
<dbReference type="SUPFAM" id="SSF48726">
    <property type="entry name" value="Immunoglobulin"/>
    <property type="match status" value="1"/>
</dbReference>
<dbReference type="InterPro" id="IPR029021">
    <property type="entry name" value="Prot-tyrosine_phosphatase-like"/>
</dbReference>
<evidence type="ECO:0000256" key="5">
    <source>
        <dbReference type="ARBA" id="ARBA00022801"/>
    </source>
</evidence>
<dbReference type="Gene3D" id="2.60.40.10">
    <property type="entry name" value="Immunoglobulins"/>
    <property type="match status" value="3"/>
</dbReference>
<evidence type="ECO:0000259" key="12">
    <source>
        <dbReference type="PROSITE" id="PS50055"/>
    </source>
</evidence>
<dbReference type="AlphaFoldDB" id="A0A914EBH7"/>
<dbReference type="EC" id="3.1.3.48" evidence="2"/>
<comment type="catalytic activity">
    <reaction evidence="10">
        <text>O-phospho-L-tyrosyl-[protein] + H2O = L-tyrosyl-[protein] + phosphate</text>
        <dbReference type="Rhea" id="RHEA:10684"/>
        <dbReference type="Rhea" id="RHEA-COMP:10136"/>
        <dbReference type="Rhea" id="RHEA-COMP:20101"/>
        <dbReference type="ChEBI" id="CHEBI:15377"/>
        <dbReference type="ChEBI" id="CHEBI:43474"/>
        <dbReference type="ChEBI" id="CHEBI:46858"/>
        <dbReference type="ChEBI" id="CHEBI:61978"/>
        <dbReference type="EC" id="3.1.3.48"/>
    </reaction>
</comment>
<evidence type="ECO:0000259" key="13">
    <source>
        <dbReference type="PROSITE" id="PS50056"/>
    </source>
</evidence>
<dbReference type="SUPFAM" id="SSF52799">
    <property type="entry name" value="(Phosphotyrosine protein) phosphatases II"/>
    <property type="match status" value="2"/>
</dbReference>
<dbReference type="PRINTS" id="PR00700">
    <property type="entry name" value="PRTYPHPHTASE"/>
</dbReference>
<dbReference type="InterPro" id="IPR000387">
    <property type="entry name" value="Tyr_Pase_dom"/>
</dbReference>
<evidence type="ECO:0000313" key="15">
    <source>
        <dbReference type="Proteomes" id="UP000887540"/>
    </source>
</evidence>
<evidence type="ECO:0000256" key="7">
    <source>
        <dbReference type="ARBA" id="ARBA00022989"/>
    </source>
</evidence>
<dbReference type="Proteomes" id="UP000887540">
    <property type="component" value="Unplaced"/>
</dbReference>
<evidence type="ECO:0000256" key="9">
    <source>
        <dbReference type="ARBA" id="ARBA00023180"/>
    </source>
</evidence>
<dbReference type="FunFam" id="3.90.190.10:FF:000102">
    <property type="entry name" value="Receptor-type tyrosine-protein phosphatase"/>
    <property type="match status" value="1"/>
</dbReference>
<evidence type="ECO:0000256" key="8">
    <source>
        <dbReference type="ARBA" id="ARBA00023136"/>
    </source>
</evidence>
<proteinExistence type="predicted"/>
<dbReference type="InterPro" id="IPR000242">
    <property type="entry name" value="PTP_cat"/>
</dbReference>